<accession>A0AAX1N293</accession>
<dbReference type="Pfam" id="PF14081">
    <property type="entry name" value="DUF4262"/>
    <property type="match status" value="1"/>
</dbReference>
<reference evidence="1 2" key="1">
    <citation type="submission" date="2021-05" db="EMBL/GenBank/DDBJ databases">
        <title>Comparative genomic studies on the polysaccharide-degrading batcterial strains of the Flammeovirga genus.</title>
        <authorList>
            <person name="Zewei F."/>
            <person name="Zheng Z."/>
            <person name="Yu L."/>
            <person name="Ruyue G."/>
            <person name="Yanhong M."/>
            <person name="Yuanyuan C."/>
            <person name="Jingyan G."/>
            <person name="Wenjun H."/>
        </authorList>
    </citation>
    <scope>NUCLEOTIDE SEQUENCE [LARGE SCALE GENOMIC DNA]</scope>
    <source>
        <strain evidence="1 2">NBRC:100898</strain>
    </source>
</reference>
<dbReference type="AlphaFoldDB" id="A0AAX1N293"/>
<dbReference type="KEGG" id="fya:KMW28_10260"/>
<evidence type="ECO:0000313" key="1">
    <source>
        <dbReference type="EMBL" id="QWG00038.1"/>
    </source>
</evidence>
<proteinExistence type="predicted"/>
<sequence>MTRSEFLNLITNNIKKYGLHLTSVIESTEPAYIYSIGLNEKFGFEIIFAGGAYFDKEQKSQIINEIVKALDKDLTNMNSVINTHNFGKFKLREAKFSWSKELTLGVFDYYNSNDIKVYQLIPEEKHFTIDIPDMSKERGDNIQLAWQWLTEEWNLPIPKDSKVTTNLEVLKGDPVTEIMKWEENYWEMFSIAADDIKDENIRIVPIGVILGNDVTIENAFALSEKSGIWRDSIHSNWNIWD</sequence>
<keyword evidence="2" id="KW-1185">Reference proteome</keyword>
<protein>
    <submittedName>
        <fullName evidence="1">DUF4262 domain-containing protein</fullName>
    </submittedName>
</protein>
<dbReference type="RefSeq" id="WP_169663490.1">
    <property type="nucleotide sequence ID" value="NZ_CP076132.1"/>
</dbReference>
<dbReference type="InterPro" id="IPR025358">
    <property type="entry name" value="DUF4262"/>
</dbReference>
<dbReference type="Proteomes" id="UP000678679">
    <property type="component" value="Chromosome 1"/>
</dbReference>
<dbReference type="EMBL" id="CP076132">
    <property type="protein sequence ID" value="QWG00038.1"/>
    <property type="molecule type" value="Genomic_DNA"/>
</dbReference>
<organism evidence="1 2">
    <name type="scientific">Flammeovirga yaeyamensis</name>
    <dbReference type="NCBI Taxonomy" id="367791"/>
    <lineage>
        <taxon>Bacteria</taxon>
        <taxon>Pseudomonadati</taxon>
        <taxon>Bacteroidota</taxon>
        <taxon>Cytophagia</taxon>
        <taxon>Cytophagales</taxon>
        <taxon>Flammeovirgaceae</taxon>
        <taxon>Flammeovirga</taxon>
    </lineage>
</organism>
<name>A0AAX1N293_9BACT</name>
<gene>
    <name evidence="1" type="ORF">KMW28_10260</name>
</gene>
<evidence type="ECO:0000313" key="2">
    <source>
        <dbReference type="Proteomes" id="UP000678679"/>
    </source>
</evidence>